<keyword evidence="13" id="KW-0186">Copper</keyword>
<keyword evidence="12" id="KW-0408">Iron</keyword>
<evidence type="ECO:0000256" key="10">
    <source>
        <dbReference type="ARBA" id="ARBA00022982"/>
    </source>
</evidence>
<dbReference type="NCBIfam" id="TIGR02866">
    <property type="entry name" value="CoxB"/>
    <property type="match status" value="1"/>
</dbReference>
<dbReference type="GO" id="GO:0005507">
    <property type="term" value="F:copper ion binding"/>
    <property type="evidence" value="ECO:0007669"/>
    <property type="project" value="InterPro"/>
</dbReference>
<keyword evidence="20" id="KW-0560">Oxidoreductase</keyword>
<dbReference type="SUPFAM" id="SSF49503">
    <property type="entry name" value="Cupredoxins"/>
    <property type="match status" value="1"/>
</dbReference>
<evidence type="ECO:0000256" key="4">
    <source>
        <dbReference type="ARBA" id="ARBA00022448"/>
    </source>
</evidence>
<dbReference type="Gene3D" id="1.10.287.90">
    <property type="match status" value="1"/>
</dbReference>
<evidence type="ECO:0000259" key="17">
    <source>
        <dbReference type="PROSITE" id="PS50857"/>
    </source>
</evidence>
<dbReference type="PANTHER" id="PTHR22888">
    <property type="entry name" value="CYTOCHROME C OXIDASE, SUBUNIT II"/>
    <property type="match status" value="1"/>
</dbReference>
<sequence>MSASHITKKLSVLLGLLLVPGIALADYALNMTQGVTEISKDIYDLHQLVMWICTVAGILVFTVMIYSLINHRKSKGAVAAQFHESATVEVIWTVIPLVILVAIAVPATGVLLDIEDPSKSDVTIQVTGWQWKWQYNYRDEDLSFFSNLSSDSNEARQLGAAPSLMTKADNYLLNVDKPIVVPVNKKVRLLLTSNDVIHAWWVPEFAVKRDAIPGFINESHFTATKTGIYRGQCAELCGKDHGFMPIVVKVVEQAEYNAWLKSEKAAIVAAAGDSNKTFTQAELMAKGETVYKANCAACHQADGSGGGPFPGLVGSKVATTGSIENHLKLIIAGKGIMPPFGAQLSDADIAAVTTYERNAWGNNTGDTVQPAAAKAAR</sequence>
<dbReference type="SUPFAM" id="SSF46626">
    <property type="entry name" value="Cytochrome c"/>
    <property type="match status" value="1"/>
</dbReference>
<evidence type="ECO:0000256" key="3">
    <source>
        <dbReference type="ARBA" id="ARBA00012949"/>
    </source>
</evidence>
<dbReference type="Pfam" id="PF00116">
    <property type="entry name" value="COX2"/>
    <property type="match status" value="1"/>
</dbReference>
<dbReference type="SUPFAM" id="SSF81464">
    <property type="entry name" value="Cytochrome c oxidase subunit II-like, transmembrane region"/>
    <property type="match status" value="1"/>
</dbReference>
<evidence type="ECO:0000313" key="20">
    <source>
        <dbReference type="EMBL" id="VAW96413.1"/>
    </source>
</evidence>
<dbReference type="GO" id="GO:0020037">
    <property type="term" value="F:heme binding"/>
    <property type="evidence" value="ECO:0007669"/>
    <property type="project" value="InterPro"/>
</dbReference>
<dbReference type="EC" id="7.1.1.9" evidence="3"/>
<dbReference type="InterPro" id="IPR036909">
    <property type="entry name" value="Cyt_c-like_dom_sf"/>
</dbReference>
<evidence type="ECO:0000256" key="5">
    <source>
        <dbReference type="ARBA" id="ARBA00022617"/>
    </source>
</evidence>
<dbReference type="Gene3D" id="1.10.760.10">
    <property type="entry name" value="Cytochrome c-like domain"/>
    <property type="match status" value="1"/>
</dbReference>
<evidence type="ECO:0000256" key="12">
    <source>
        <dbReference type="ARBA" id="ARBA00023004"/>
    </source>
</evidence>
<dbReference type="PROSITE" id="PS50857">
    <property type="entry name" value="COX2_CUA"/>
    <property type="match status" value="1"/>
</dbReference>
<keyword evidence="10" id="KW-0249">Electron transport</keyword>
<dbReference type="PROSITE" id="PS00078">
    <property type="entry name" value="COX2"/>
    <property type="match status" value="1"/>
</dbReference>
<evidence type="ECO:0000259" key="19">
    <source>
        <dbReference type="PROSITE" id="PS51007"/>
    </source>
</evidence>
<feature type="domain" description="Cytochrome oxidase subunit II copper A binding" evidence="17">
    <location>
        <begin position="119"/>
        <end position="262"/>
    </location>
</feature>
<keyword evidence="4" id="KW-0813">Transport</keyword>
<dbReference type="InterPro" id="IPR036257">
    <property type="entry name" value="Cyt_c_oxidase_su2_TM_sf"/>
</dbReference>
<keyword evidence="5" id="KW-0349">Heme</keyword>
<evidence type="ECO:0000256" key="1">
    <source>
        <dbReference type="ARBA" id="ARBA00004141"/>
    </source>
</evidence>
<dbReference type="PROSITE" id="PS50999">
    <property type="entry name" value="COX2_TM"/>
    <property type="match status" value="1"/>
</dbReference>
<organism evidence="20">
    <name type="scientific">hydrothermal vent metagenome</name>
    <dbReference type="NCBI Taxonomy" id="652676"/>
    <lineage>
        <taxon>unclassified sequences</taxon>
        <taxon>metagenomes</taxon>
        <taxon>ecological metagenomes</taxon>
    </lineage>
</organism>
<dbReference type="GO" id="GO:0016020">
    <property type="term" value="C:membrane"/>
    <property type="evidence" value="ECO:0007669"/>
    <property type="project" value="UniProtKB-SubCell"/>
</dbReference>
<evidence type="ECO:0000256" key="11">
    <source>
        <dbReference type="ARBA" id="ARBA00022989"/>
    </source>
</evidence>
<keyword evidence="8" id="KW-0479">Metal-binding</keyword>
<feature type="domain" description="Cytochrome oxidase subunit II transmembrane region profile" evidence="18">
    <location>
        <begin position="23"/>
        <end position="118"/>
    </location>
</feature>
<dbReference type="InterPro" id="IPR009056">
    <property type="entry name" value="Cyt_c-like_dom"/>
</dbReference>
<dbReference type="GO" id="GO:0042773">
    <property type="term" value="P:ATP synthesis coupled electron transport"/>
    <property type="evidence" value="ECO:0007669"/>
    <property type="project" value="TreeGrafter"/>
</dbReference>
<keyword evidence="14 16" id="KW-0472">Membrane</keyword>
<feature type="transmembrane region" description="Helical" evidence="16">
    <location>
        <begin position="49"/>
        <end position="69"/>
    </location>
</feature>
<feature type="transmembrane region" description="Helical" evidence="16">
    <location>
        <begin position="90"/>
        <end position="112"/>
    </location>
</feature>
<dbReference type="InterPro" id="IPR002429">
    <property type="entry name" value="CcO_II-like_C"/>
</dbReference>
<keyword evidence="6" id="KW-0679">Respiratory chain</keyword>
<dbReference type="AlphaFoldDB" id="A0A3B1A8R6"/>
<dbReference type="InterPro" id="IPR001505">
    <property type="entry name" value="Copper_CuA"/>
</dbReference>
<dbReference type="PRINTS" id="PR01166">
    <property type="entry name" value="CYCOXIDASEII"/>
</dbReference>
<evidence type="ECO:0000256" key="16">
    <source>
        <dbReference type="SAM" id="Phobius"/>
    </source>
</evidence>
<evidence type="ECO:0000256" key="7">
    <source>
        <dbReference type="ARBA" id="ARBA00022692"/>
    </source>
</evidence>
<comment type="similarity">
    <text evidence="2">Belongs to the cytochrome c oxidase subunit 2 family.</text>
</comment>
<gene>
    <name evidence="20" type="ORF">MNBD_GAMMA23-1767</name>
</gene>
<proteinExistence type="inferred from homology"/>
<dbReference type="GO" id="GO:0016491">
    <property type="term" value="F:oxidoreductase activity"/>
    <property type="evidence" value="ECO:0007669"/>
    <property type="project" value="UniProtKB-KW"/>
</dbReference>
<evidence type="ECO:0000256" key="13">
    <source>
        <dbReference type="ARBA" id="ARBA00023008"/>
    </source>
</evidence>
<keyword evidence="7 16" id="KW-0812">Transmembrane</keyword>
<feature type="domain" description="Cytochrome c" evidence="19">
    <location>
        <begin position="282"/>
        <end position="360"/>
    </location>
</feature>
<comment type="subcellular location">
    <subcellularLocation>
        <location evidence="1">Membrane</location>
        <topology evidence="1">Multi-pass membrane protein</topology>
    </subcellularLocation>
</comment>
<dbReference type="PANTHER" id="PTHR22888:SF9">
    <property type="entry name" value="CYTOCHROME C OXIDASE SUBUNIT 2"/>
    <property type="match status" value="1"/>
</dbReference>
<dbReference type="Gene3D" id="2.60.40.420">
    <property type="entry name" value="Cupredoxins - blue copper proteins"/>
    <property type="match status" value="1"/>
</dbReference>
<evidence type="ECO:0000256" key="15">
    <source>
        <dbReference type="ARBA" id="ARBA00031389"/>
    </source>
</evidence>
<evidence type="ECO:0000256" key="9">
    <source>
        <dbReference type="ARBA" id="ARBA00022967"/>
    </source>
</evidence>
<dbReference type="EMBL" id="UOFT01000052">
    <property type="protein sequence ID" value="VAW96413.1"/>
    <property type="molecule type" value="Genomic_DNA"/>
</dbReference>
<dbReference type="InterPro" id="IPR008972">
    <property type="entry name" value="Cupredoxin"/>
</dbReference>
<dbReference type="PROSITE" id="PS51007">
    <property type="entry name" value="CYTC"/>
    <property type="match status" value="1"/>
</dbReference>
<keyword evidence="11 16" id="KW-1133">Transmembrane helix</keyword>
<evidence type="ECO:0000259" key="18">
    <source>
        <dbReference type="PROSITE" id="PS50999"/>
    </source>
</evidence>
<dbReference type="InterPro" id="IPR045187">
    <property type="entry name" value="CcO_II"/>
</dbReference>
<evidence type="ECO:0000256" key="6">
    <source>
        <dbReference type="ARBA" id="ARBA00022660"/>
    </source>
</evidence>
<accession>A0A3B1A8R6</accession>
<protein>
    <recommendedName>
        <fullName evidence="3">cytochrome-c oxidase</fullName>
        <ecNumber evidence="3">7.1.1.9</ecNumber>
    </recommendedName>
    <alternativeName>
        <fullName evidence="15">Cytochrome c oxidase polypeptide II</fullName>
    </alternativeName>
</protein>
<dbReference type="InterPro" id="IPR014222">
    <property type="entry name" value="Cyt_c_oxidase_su2"/>
</dbReference>
<evidence type="ECO:0000256" key="14">
    <source>
        <dbReference type="ARBA" id="ARBA00023136"/>
    </source>
</evidence>
<dbReference type="GO" id="GO:0004129">
    <property type="term" value="F:cytochrome-c oxidase activity"/>
    <property type="evidence" value="ECO:0007669"/>
    <property type="project" value="UniProtKB-EC"/>
</dbReference>
<evidence type="ECO:0000256" key="2">
    <source>
        <dbReference type="ARBA" id="ARBA00007866"/>
    </source>
</evidence>
<reference evidence="20" key="1">
    <citation type="submission" date="2018-06" db="EMBL/GenBank/DDBJ databases">
        <authorList>
            <person name="Zhirakovskaya E."/>
        </authorList>
    </citation>
    <scope>NUCLEOTIDE SEQUENCE</scope>
</reference>
<dbReference type="InterPro" id="IPR011759">
    <property type="entry name" value="Cyt_c_oxidase_su2_TM_dom"/>
</dbReference>
<name>A0A3B1A8R6_9ZZZZ</name>
<dbReference type="Pfam" id="PF02790">
    <property type="entry name" value="COX2_TM"/>
    <property type="match status" value="1"/>
</dbReference>
<evidence type="ECO:0000256" key="8">
    <source>
        <dbReference type="ARBA" id="ARBA00022723"/>
    </source>
</evidence>
<keyword evidence="9" id="KW-1278">Translocase</keyword>
<dbReference type="Pfam" id="PF13442">
    <property type="entry name" value="Cytochrome_CBB3"/>
    <property type="match status" value="1"/>
</dbReference>